<proteinExistence type="predicted"/>
<gene>
    <name evidence="2" type="ORF">HLA91_11130</name>
</gene>
<feature type="compositionally biased region" description="Basic and acidic residues" evidence="1">
    <location>
        <begin position="146"/>
        <end position="168"/>
    </location>
</feature>
<evidence type="ECO:0000313" key="3">
    <source>
        <dbReference type="Proteomes" id="UP000549517"/>
    </source>
</evidence>
<name>A0A849AV74_9MICO</name>
<accession>A0A849AV74</accession>
<evidence type="ECO:0000256" key="1">
    <source>
        <dbReference type="SAM" id="MobiDB-lite"/>
    </source>
</evidence>
<feature type="region of interest" description="Disordered" evidence="1">
    <location>
        <begin position="82"/>
        <end position="176"/>
    </location>
</feature>
<dbReference type="Proteomes" id="UP000549517">
    <property type="component" value="Unassembled WGS sequence"/>
</dbReference>
<reference evidence="2 3" key="1">
    <citation type="submission" date="2020-05" db="EMBL/GenBank/DDBJ databases">
        <title>MicrobeNet Type strains.</title>
        <authorList>
            <person name="Nicholson A.C."/>
        </authorList>
    </citation>
    <scope>NUCLEOTIDE SEQUENCE [LARGE SCALE GENOMIC DNA]</scope>
    <source>
        <strain evidence="2 3">CCUG 46604</strain>
    </source>
</reference>
<dbReference type="EMBL" id="JABEMC010000008">
    <property type="protein sequence ID" value="NNG79915.1"/>
    <property type="molecule type" value="Genomic_DNA"/>
</dbReference>
<protein>
    <submittedName>
        <fullName evidence="2">Uncharacterized protein</fullName>
    </submittedName>
</protein>
<dbReference type="AlphaFoldDB" id="A0A849AV74"/>
<feature type="compositionally biased region" description="Acidic residues" evidence="1">
    <location>
        <begin position="99"/>
        <end position="119"/>
    </location>
</feature>
<dbReference type="RefSeq" id="WP_170274726.1">
    <property type="nucleotide sequence ID" value="NZ_BAAAKH010000016.1"/>
</dbReference>
<comment type="caution">
    <text evidence="2">The sequence shown here is derived from an EMBL/GenBank/DDBJ whole genome shotgun (WGS) entry which is preliminary data.</text>
</comment>
<sequence>MTGTATDEAYGNDANSSPRRPKVTDISDVEVAAAVDRNALDAGEKTGADGKTVPTLAKTVKFDTSVPKAGSEKAKYVFARAKNGSGEFGSWQAVFVDPAGDEGTPEPEPIDTETPDPDPTDTQSPNPEPTPSDDSKNDGSDDNDSDGGRDNDKPSRDNDARGRDDRSSLPRAGTGL</sequence>
<organism evidence="2 3">
    <name type="scientific">Brevibacterium luteolum</name>
    <dbReference type="NCBI Taxonomy" id="199591"/>
    <lineage>
        <taxon>Bacteria</taxon>
        <taxon>Bacillati</taxon>
        <taxon>Actinomycetota</taxon>
        <taxon>Actinomycetes</taxon>
        <taxon>Micrococcales</taxon>
        <taxon>Brevibacteriaceae</taxon>
        <taxon>Brevibacterium</taxon>
    </lineage>
</organism>
<evidence type="ECO:0000313" key="2">
    <source>
        <dbReference type="EMBL" id="NNG79915.1"/>
    </source>
</evidence>
<feature type="region of interest" description="Disordered" evidence="1">
    <location>
        <begin position="1"/>
        <end position="26"/>
    </location>
</feature>